<dbReference type="RefSeq" id="XP_007126600.3">
    <property type="nucleotide sequence ID" value="XM_007126538.4"/>
</dbReference>
<evidence type="ECO:0000256" key="5">
    <source>
        <dbReference type="SAM" id="MobiDB-lite"/>
    </source>
</evidence>
<name>A0A2Y9FM12_PHYMC</name>
<evidence type="ECO:0000313" key="7">
    <source>
        <dbReference type="RefSeq" id="XP_007126600.3"/>
    </source>
</evidence>
<evidence type="ECO:0000256" key="4">
    <source>
        <dbReference type="ARBA" id="ARBA00023136"/>
    </source>
</evidence>
<dbReference type="Proteomes" id="UP000248484">
    <property type="component" value="Unplaced"/>
</dbReference>
<organism evidence="6 7">
    <name type="scientific">Physeter macrocephalus</name>
    <name type="common">Sperm whale</name>
    <name type="synonym">Physeter catodon</name>
    <dbReference type="NCBI Taxonomy" id="9755"/>
    <lineage>
        <taxon>Eukaryota</taxon>
        <taxon>Metazoa</taxon>
        <taxon>Chordata</taxon>
        <taxon>Craniata</taxon>
        <taxon>Vertebrata</taxon>
        <taxon>Euteleostomi</taxon>
        <taxon>Mammalia</taxon>
        <taxon>Eutheria</taxon>
        <taxon>Laurasiatheria</taxon>
        <taxon>Artiodactyla</taxon>
        <taxon>Whippomorpha</taxon>
        <taxon>Cetacea</taxon>
        <taxon>Odontoceti</taxon>
        <taxon>Physeteridae</taxon>
        <taxon>Physeter</taxon>
    </lineage>
</organism>
<evidence type="ECO:0000256" key="1">
    <source>
        <dbReference type="ARBA" id="ARBA00004167"/>
    </source>
</evidence>
<dbReference type="InParanoid" id="A0A2Y9FM12"/>
<dbReference type="GeneID" id="102993299"/>
<feature type="region of interest" description="Disordered" evidence="5">
    <location>
        <begin position="26"/>
        <end position="98"/>
    </location>
</feature>
<reference evidence="7" key="1">
    <citation type="submission" date="2025-08" db="UniProtKB">
        <authorList>
            <consortium name="RefSeq"/>
        </authorList>
    </citation>
    <scope>IDENTIFICATION</scope>
    <source>
        <tissue evidence="7">Muscle</tissue>
    </source>
</reference>
<gene>
    <name evidence="7" type="primary">SMIM22</name>
</gene>
<evidence type="ECO:0000256" key="3">
    <source>
        <dbReference type="ARBA" id="ARBA00022989"/>
    </source>
</evidence>
<keyword evidence="2" id="KW-0812">Transmembrane</keyword>
<dbReference type="AlphaFoldDB" id="A0A2Y9FM12"/>
<comment type="subcellular location">
    <subcellularLocation>
        <location evidence="1">Membrane</location>
        <topology evidence="1">Single-pass membrane protein</topology>
    </subcellularLocation>
</comment>
<dbReference type="InterPro" id="IPR031671">
    <property type="entry name" value="SMIM5/18/22"/>
</dbReference>
<accession>A0A2Y9FM12</accession>
<evidence type="ECO:0000313" key="6">
    <source>
        <dbReference type="Proteomes" id="UP000248484"/>
    </source>
</evidence>
<sequence>MDPEAGNSLYSQDLVPAWLGDFQGRWGPRGGAAGGSGRGGACSGQGQERSGREAGVGAGAKRGGVGGQGQGWTAGGQGCGSPRGAQGSEVALWGAGAGGTQDHPAEMALLTEDVEQELSATAQQVLGKLWSHQLFQSEWDTGAFIIILVFLGECGLASGPGSLPGRGP</sequence>
<dbReference type="GO" id="GO:0016020">
    <property type="term" value="C:membrane"/>
    <property type="evidence" value="ECO:0007669"/>
    <property type="project" value="UniProtKB-SubCell"/>
</dbReference>
<keyword evidence="6" id="KW-1185">Reference proteome</keyword>
<dbReference type="Pfam" id="PF15831">
    <property type="entry name" value="SMIM5_18_22"/>
    <property type="match status" value="1"/>
</dbReference>
<keyword evidence="3" id="KW-1133">Transmembrane helix</keyword>
<evidence type="ECO:0000256" key="2">
    <source>
        <dbReference type="ARBA" id="ARBA00022692"/>
    </source>
</evidence>
<proteinExistence type="predicted"/>
<dbReference type="CDD" id="cd20255">
    <property type="entry name" value="CASIMO1_SMIM22"/>
    <property type="match status" value="1"/>
</dbReference>
<feature type="compositionally biased region" description="Gly residues" evidence="5">
    <location>
        <begin position="27"/>
        <end position="43"/>
    </location>
</feature>
<protein>
    <submittedName>
        <fullName evidence="7">Small integral membrane protein 22</fullName>
    </submittedName>
</protein>
<keyword evidence="4" id="KW-0472">Membrane</keyword>
<feature type="compositionally biased region" description="Gly residues" evidence="5">
    <location>
        <begin position="54"/>
        <end position="81"/>
    </location>
</feature>
<dbReference type="CTD" id="440335"/>
<dbReference type="KEGG" id="pcad:102993299"/>